<feature type="domain" description="HNH endonuclease 5" evidence="1">
    <location>
        <begin position="53"/>
        <end position="101"/>
    </location>
</feature>
<dbReference type="AlphaFoldDB" id="V9HVQ7"/>
<evidence type="ECO:0000259" key="1">
    <source>
        <dbReference type="Pfam" id="PF14279"/>
    </source>
</evidence>
<dbReference type="Pfam" id="PF14279">
    <property type="entry name" value="HNH_5"/>
    <property type="match status" value="1"/>
</dbReference>
<sequence>MNVGINTQLDESTIRYYDLFYDVLRTPNFDDHLRLLRPQHGIQIIGSKKNQRCRFCQKNEPEVHFTKIAHVFPESIGNNALASNYECDTCNQFFGNTTENDYANFFNLYHSIMQIDGKSGVPKCKFKVPCKARTDECAKYCVEISLDGNKPQIRRCKEVENKYIRFSNNSITISKPVGKCCPIAVFKAIVKMAITVMPVEELSGFTNTIKWILEPEHRNFYSDSKLLVRYKMIPGFNVTKYPHFCLFRRKKTVWNKPYMLFNLTYGCFSLFIEIPSFSNKNAHGDFEIMPFPPLPFYTNAEGIWDLSKIDSPKDMLHSIMLNFDTYQDCTDRLKQKSIL</sequence>
<dbReference type="InterPro" id="IPR029471">
    <property type="entry name" value="HNH_5"/>
</dbReference>
<accession>V9HVQ7</accession>
<reference evidence="2 3" key="1">
    <citation type="submission" date="2012-05" db="EMBL/GenBank/DDBJ databases">
        <title>The Genome Sequence of Eubacteriaceae bacterium CM2.</title>
        <authorList>
            <consortium name="The Broad Institute Genome Sequencing Platform"/>
            <person name="Earl A."/>
            <person name="Ward D."/>
            <person name="Feldgarden M."/>
            <person name="Gevers D."/>
            <person name="Sizova M."/>
            <person name="Hazen A."/>
            <person name="Epstein S."/>
            <person name="Walker B."/>
            <person name="Young S.K."/>
            <person name="Zeng Q."/>
            <person name="Gargeya S."/>
            <person name="Fitzgerald M."/>
            <person name="Haas B."/>
            <person name="Abouelleil A."/>
            <person name="Alvarado L."/>
            <person name="Arachchi H.M."/>
            <person name="Berlin A."/>
            <person name="Chapman S.B."/>
            <person name="Goldberg J."/>
            <person name="Griggs A."/>
            <person name="Gujja S."/>
            <person name="Hansen M."/>
            <person name="Howarth C."/>
            <person name="Imamovic A."/>
            <person name="Larimer J."/>
            <person name="McCowen C."/>
            <person name="Montmayeur A."/>
            <person name="Murphy C."/>
            <person name="Neiman D."/>
            <person name="Pearson M."/>
            <person name="Priest M."/>
            <person name="Roberts A."/>
            <person name="Saif S."/>
            <person name="Shea T."/>
            <person name="Sisk P."/>
            <person name="Sykes S."/>
            <person name="Wortman J."/>
            <person name="Nusbaum C."/>
            <person name="Birren B."/>
        </authorList>
    </citation>
    <scope>NUCLEOTIDE SEQUENCE [LARGE SCALE GENOMIC DNA]</scope>
    <source>
        <strain evidence="2 3">CM2</strain>
    </source>
</reference>
<evidence type="ECO:0000313" key="3">
    <source>
        <dbReference type="Proteomes" id="UP000017818"/>
    </source>
</evidence>
<protein>
    <recommendedName>
        <fullName evidence="1">HNH endonuclease 5 domain-containing protein</fullName>
    </recommendedName>
</protein>
<dbReference type="HOGENOM" id="CLU_062192_0_0_9"/>
<proteinExistence type="predicted"/>
<name>V9HVQ7_9FIRM</name>
<comment type="caution">
    <text evidence="2">The sequence shown here is derived from an EMBL/GenBank/DDBJ whole genome shotgun (WGS) entry which is preliminary data.</text>
</comment>
<dbReference type="EMBL" id="AFZF02000008">
    <property type="protein sequence ID" value="EHL18413.1"/>
    <property type="molecule type" value="Genomic_DNA"/>
</dbReference>
<organism evidence="2 3">
    <name type="scientific">Peptoanaerobacter stomatis</name>
    <dbReference type="NCBI Taxonomy" id="796937"/>
    <lineage>
        <taxon>Bacteria</taxon>
        <taxon>Bacillati</taxon>
        <taxon>Bacillota</taxon>
        <taxon>Clostridia</taxon>
        <taxon>Peptostreptococcales</taxon>
        <taxon>Filifactoraceae</taxon>
        <taxon>Peptoanaerobacter</taxon>
    </lineage>
</organism>
<evidence type="ECO:0000313" key="2">
    <source>
        <dbReference type="EMBL" id="EHL18413.1"/>
    </source>
</evidence>
<gene>
    <name evidence="2" type="ORF">HMPREF9630_00138</name>
</gene>
<dbReference type="OrthoDB" id="255953at2"/>
<dbReference type="Proteomes" id="UP000017818">
    <property type="component" value="Unassembled WGS sequence"/>
</dbReference>